<dbReference type="GO" id="GO:0034553">
    <property type="term" value="P:mitochondrial respiratory chain complex II assembly"/>
    <property type="evidence" value="ECO:0007669"/>
    <property type="project" value="TreeGrafter"/>
</dbReference>
<feature type="region of interest" description="Disordered" evidence="3">
    <location>
        <begin position="37"/>
        <end position="92"/>
    </location>
</feature>
<evidence type="ECO:0000256" key="3">
    <source>
        <dbReference type="SAM" id="MobiDB-lite"/>
    </source>
</evidence>
<reference evidence="4" key="1">
    <citation type="submission" date="2025-08" db="UniProtKB">
        <authorList>
            <consortium name="Ensembl"/>
        </authorList>
    </citation>
    <scope>IDENTIFICATION</scope>
</reference>
<name>A0A8B9FHM6_9PSIT</name>
<sequence length="223" mass="24633">TIARKRRRHLCGRFWGWREWEGRGELQLFSRAPPRARSCLHQAPGSSGSVPRRSSESGAGDRGVPRCWKPSRTQRSPSPQPPFPPPQAGEPRLLLPHAHRACSLSSSFSFPHSLPRVSCVGGAMALRILRGVPGAAKSSLLCSSQRSTSCKTGGRSEPAKQPLRKPKLPVGRFDEPEEFSVEKEPLEKFPDGINPVTKERGGPKGPEPTRFGDWERKGRCIDF</sequence>
<keyword evidence="5" id="KW-1185">Reference proteome</keyword>
<feature type="region of interest" description="Disordered" evidence="3">
    <location>
        <begin position="146"/>
        <end position="223"/>
    </location>
</feature>
<dbReference type="Pfam" id="PF07896">
    <property type="entry name" value="DUF1674"/>
    <property type="match status" value="1"/>
</dbReference>
<evidence type="ECO:0000256" key="2">
    <source>
        <dbReference type="ARBA" id="ARBA00022170"/>
    </source>
</evidence>
<dbReference type="AlphaFoldDB" id="A0A8B9FHM6"/>
<feature type="compositionally biased region" description="Pro residues" evidence="3">
    <location>
        <begin position="78"/>
        <end position="88"/>
    </location>
</feature>
<comment type="similarity">
    <text evidence="1">Belongs to the SDHAF4 family.</text>
</comment>
<feature type="compositionally biased region" description="Basic and acidic residues" evidence="3">
    <location>
        <begin position="180"/>
        <end position="190"/>
    </location>
</feature>
<feature type="compositionally biased region" description="Basic and acidic residues" evidence="3">
    <location>
        <begin position="210"/>
        <end position="223"/>
    </location>
</feature>
<organism evidence="4 5">
    <name type="scientific">Amazona collaria</name>
    <name type="common">yellow-billed parrot</name>
    <dbReference type="NCBI Taxonomy" id="241587"/>
    <lineage>
        <taxon>Eukaryota</taxon>
        <taxon>Metazoa</taxon>
        <taxon>Chordata</taxon>
        <taxon>Craniata</taxon>
        <taxon>Vertebrata</taxon>
        <taxon>Euteleostomi</taxon>
        <taxon>Archelosauria</taxon>
        <taxon>Archosauria</taxon>
        <taxon>Dinosauria</taxon>
        <taxon>Saurischia</taxon>
        <taxon>Theropoda</taxon>
        <taxon>Coelurosauria</taxon>
        <taxon>Aves</taxon>
        <taxon>Neognathae</taxon>
        <taxon>Neoaves</taxon>
        <taxon>Telluraves</taxon>
        <taxon>Australaves</taxon>
        <taxon>Psittaciformes</taxon>
        <taxon>Psittacidae</taxon>
        <taxon>Amazona</taxon>
    </lineage>
</organism>
<dbReference type="PANTHER" id="PTHR28524">
    <property type="entry name" value="SUCCINATE DEHYDROGENASE ASSEMBLY FACTOR 4, MITOCHONDRIAL"/>
    <property type="match status" value="1"/>
</dbReference>
<evidence type="ECO:0000313" key="4">
    <source>
        <dbReference type="Ensembl" id="ENSACOP00000010120.1"/>
    </source>
</evidence>
<reference evidence="4" key="2">
    <citation type="submission" date="2025-09" db="UniProtKB">
        <authorList>
            <consortium name="Ensembl"/>
        </authorList>
    </citation>
    <scope>IDENTIFICATION</scope>
</reference>
<proteinExistence type="inferred from homology"/>
<dbReference type="Proteomes" id="UP000694522">
    <property type="component" value="Unplaced"/>
</dbReference>
<dbReference type="GO" id="GO:0005739">
    <property type="term" value="C:mitochondrion"/>
    <property type="evidence" value="ECO:0007669"/>
    <property type="project" value="TreeGrafter"/>
</dbReference>
<evidence type="ECO:0000313" key="5">
    <source>
        <dbReference type="Proteomes" id="UP000694522"/>
    </source>
</evidence>
<feature type="compositionally biased region" description="Low complexity" evidence="3">
    <location>
        <begin position="44"/>
        <end position="58"/>
    </location>
</feature>
<dbReference type="InterPro" id="IPR012875">
    <property type="entry name" value="SDHF4"/>
</dbReference>
<accession>A0A8B9FHM6</accession>
<dbReference type="Ensembl" id="ENSACOT00000010471.1">
    <property type="protein sequence ID" value="ENSACOP00000010120.1"/>
    <property type="gene ID" value="ENSACOG00000007037.1"/>
</dbReference>
<protein>
    <recommendedName>
        <fullName evidence="2">Succinate dehydrogenase assembly factor 4, mitochondrial</fullName>
    </recommendedName>
</protein>
<evidence type="ECO:0000256" key="1">
    <source>
        <dbReference type="ARBA" id="ARBA00005701"/>
    </source>
</evidence>
<dbReference type="PANTHER" id="PTHR28524:SF3">
    <property type="entry name" value="SUCCINATE DEHYDROGENASE ASSEMBLY FACTOR 4, MITOCHONDRIAL"/>
    <property type="match status" value="1"/>
</dbReference>